<feature type="transmembrane region" description="Helical" evidence="2">
    <location>
        <begin position="180"/>
        <end position="199"/>
    </location>
</feature>
<evidence type="ECO:0000256" key="2">
    <source>
        <dbReference type="SAM" id="Phobius"/>
    </source>
</evidence>
<feature type="transmembrane region" description="Helical" evidence="2">
    <location>
        <begin position="148"/>
        <end position="168"/>
    </location>
</feature>
<keyword evidence="2" id="KW-0812">Transmembrane</keyword>
<feature type="transmembrane region" description="Helical" evidence="2">
    <location>
        <begin position="211"/>
        <end position="231"/>
    </location>
</feature>
<dbReference type="EMBL" id="CDMZ01000637">
    <property type="protein sequence ID" value="CEM18431.1"/>
    <property type="molecule type" value="Genomic_DNA"/>
</dbReference>
<protein>
    <submittedName>
        <fullName evidence="3">Uncharacterized protein</fullName>
    </submittedName>
</protein>
<proteinExistence type="predicted"/>
<accession>A0A0G4FU46</accession>
<feature type="compositionally biased region" description="Polar residues" evidence="1">
    <location>
        <begin position="315"/>
        <end position="328"/>
    </location>
</feature>
<evidence type="ECO:0000256" key="1">
    <source>
        <dbReference type="SAM" id="MobiDB-lite"/>
    </source>
</evidence>
<gene>
    <name evidence="3" type="ORF">Cvel_18792</name>
</gene>
<feature type="transmembrane region" description="Helical" evidence="2">
    <location>
        <begin position="80"/>
        <end position="102"/>
    </location>
</feature>
<feature type="transmembrane region" description="Helical" evidence="2">
    <location>
        <begin position="114"/>
        <end position="136"/>
    </location>
</feature>
<organism evidence="3">
    <name type="scientific">Chromera velia CCMP2878</name>
    <dbReference type="NCBI Taxonomy" id="1169474"/>
    <lineage>
        <taxon>Eukaryota</taxon>
        <taxon>Sar</taxon>
        <taxon>Alveolata</taxon>
        <taxon>Colpodellida</taxon>
        <taxon>Chromeraceae</taxon>
        <taxon>Chromera</taxon>
    </lineage>
</organism>
<keyword evidence="2" id="KW-0472">Membrane</keyword>
<feature type="region of interest" description="Disordered" evidence="1">
    <location>
        <begin position="287"/>
        <end position="330"/>
    </location>
</feature>
<dbReference type="AlphaFoldDB" id="A0A0G4FU46"/>
<sequence length="437" mass="48497">MTTPVTSDPCFIEAGDCDCLGVPASSSNVLLLYHLGNLSRKSTANFVLACFCIIYIGINVVCTIINSMSGAFREENAHTFHLLEFWGTFVFTLVDVLALVYSPKSLGKIYRNPTALKLIVFFNVILAFIPAVLVSIDLETFELPSHEIEYTNEITMAFVDLIFLLSLLRRETVPDSKTSFFLGVAALLVAVVQLSVYNFIDGPGGELGERWAHYCEFIFEIMSASIVFWFCMDNKILCDQHIKMITHVPDAFTEPNAQAEFHEEGCPRYSAQEGDTRRQTWPNVLVAETPRQSQMDPGGMPPRNTYHPPALQPSLKPSSRPTSPTLAQASALDKAELRDFCDHSKMPFSRSVQPLLCSSDRTEQRVPTGVICSIRSVCCRSCCPHGPPRLPDVPSLSVHTPGVTPSPRTHLHRNSNLRQRGEDKQSPPSSGTLEGER</sequence>
<reference evidence="3" key="1">
    <citation type="submission" date="2014-11" db="EMBL/GenBank/DDBJ databases">
        <authorList>
            <person name="Otto D Thomas"/>
            <person name="Naeem Raeece"/>
        </authorList>
    </citation>
    <scope>NUCLEOTIDE SEQUENCE</scope>
</reference>
<evidence type="ECO:0000313" key="3">
    <source>
        <dbReference type="EMBL" id="CEM18431.1"/>
    </source>
</evidence>
<keyword evidence="2" id="KW-1133">Transmembrane helix</keyword>
<feature type="region of interest" description="Disordered" evidence="1">
    <location>
        <begin position="390"/>
        <end position="437"/>
    </location>
</feature>
<name>A0A0G4FU46_9ALVE</name>
<feature type="transmembrane region" description="Helical" evidence="2">
    <location>
        <begin position="46"/>
        <end position="68"/>
    </location>
</feature>
<dbReference type="VEuPathDB" id="CryptoDB:Cvel_18792"/>
<feature type="compositionally biased region" description="Polar residues" evidence="1">
    <location>
        <begin position="426"/>
        <end position="437"/>
    </location>
</feature>